<name>A0A6P4ZET2_BRABE</name>
<gene>
    <name evidence="3" type="primary">LOC109476040</name>
</gene>
<reference evidence="3" key="1">
    <citation type="submission" date="2025-08" db="UniProtKB">
        <authorList>
            <consortium name="RefSeq"/>
        </authorList>
    </citation>
    <scope>IDENTIFICATION</scope>
    <source>
        <tissue evidence="3">Gonad</tissue>
    </source>
</reference>
<accession>A0A6P4ZET2</accession>
<keyword evidence="2" id="KW-1185">Reference proteome</keyword>
<dbReference type="Pfam" id="PF14966">
    <property type="entry name" value="DNA_repr_REX1B"/>
    <property type="match status" value="1"/>
</dbReference>
<evidence type="ECO:0000313" key="2">
    <source>
        <dbReference type="Proteomes" id="UP000515135"/>
    </source>
</evidence>
<dbReference type="PANTHER" id="PTHR28309:SF1">
    <property type="entry name" value="REQUIRED FOR EXCISION 1-B DOMAIN-CONTAINING PROTEIN"/>
    <property type="match status" value="1"/>
</dbReference>
<proteinExistence type="predicted"/>
<dbReference type="InterPro" id="IPR039491">
    <property type="entry name" value="REX1-B"/>
</dbReference>
<feature type="coiled-coil region" evidence="1">
    <location>
        <begin position="79"/>
        <end position="106"/>
    </location>
</feature>
<dbReference type="PANTHER" id="PTHR28309">
    <property type="entry name" value="REQUIRED FOR EXCISION 1-B DOMAIN-CONTAINING PROTEIN"/>
    <property type="match status" value="1"/>
</dbReference>
<organism evidence="2 3">
    <name type="scientific">Branchiostoma belcheri</name>
    <name type="common">Amphioxus</name>
    <dbReference type="NCBI Taxonomy" id="7741"/>
    <lineage>
        <taxon>Eukaryota</taxon>
        <taxon>Metazoa</taxon>
        <taxon>Chordata</taxon>
        <taxon>Cephalochordata</taxon>
        <taxon>Leptocardii</taxon>
        <taxon>Amphioxiformes</taxon>
        <taxon>Branchiostomatidae</taxon>
        <taxon>Branchiostoma</taxon>
    </lineage>
</organism>
<protein>
    <submittedName>
        <fullName evidence="3">Uncharacterized protein C19orf60 homolog</fullName>
    </submittedName>
</protein>
<evidence type="ECO:0000313" key="3">
    <source>
        <dbReference type="RefSeq" id="XP_019632424.1"/>
    </source>
</evidence>
<evidence type="ECO:0000256" key="1">
    <source>
        <dbReference type="SAM" id="Coils"/>
    </source>
</evidence>
<dbReference type="AlphaFoldDB" id="A0A6P4ZET2"/>
<sequence>MGSECHQLIRKFYGLQEERIKVYRRFEEGFETYLNTSPNYDFAPYRQLVHDVTQEFQRISGDVIAIRDRLRDDHNQVELVKLLEKIQEEEKKKLQLTAEFQVARQVEIDNGDVDHYKEEVTQVKKRLQQSVTRICEHMDDLKFESEDL</sequence>
<dbReference type="RefSeq" id="XP_019632424.1">
    <property type="nucleotide sequence ID" value="XM_019776865.1"/>
</dbReference>
<dbReference type="GeneID" id="109476040"/>
<dbReference type="OrthoDB" id="434723at2759"/>
<dbReference type="KEGG" id="bbel:109476040"/>
<dbReference type="Proteomes" id="UP000515135">
    <property type="component" value="Unplaced"/>
</dbReference>
<keyword evidence="1" id="KW-0175">Coiled coil</keyword>